<gene>
    <name evidence="1" type="ORF">BV510_01670</name>
</gene>
<comment type="caution">
    <text evidence="1">The sequence shown here is derived from an EMBL/GenBank/DDBJ whole genome shotgun (WGS) entry which is preliminary data.</text>
</comment>
<evidence type="ECO:0000313" key="1">
    <source>
        <dbReference type="EMBL" id="OPE56108.1"/>
    </source>
</evidence>
<dbReference type="RefSeq" id="WP_079244095.1">
    <property type="nucleotide sequence ID" value="NZ_BAAATC010000004.1"/>
</dbReference>
<reference evidence="1 2" key="1">
    <citation type="submission" date="2016-09" db="EMBL/GenBank/DDBJ databases">
        <title>genome sequences of unsequenced Mycobacteria.</title>
        <authorList>
            <person name="Greninger A.L."/>
            <person name="Jerome K.R."/>
            <person name="Mcnair B."/>
            <person name="Wallis C."/>
            <person name="Fang F."/>
        </authorList>
    </citation>
    <scope>NUCLEOTIDE SEQUENCE [LARGE SCALE GENOMIC DNA]</scope>
    <source>
        <strain evidence="1 2">BM1</strain>
    </source>
</reference>
<dbReference type="EMBL" id="MIJD01000008">
    <property type="protein sequence ID" value="OPE56108.1"/>
    <property type="molecule type" value="Genomic_DNA"/>
</dbReference>
<sequence length="177" mass="18096">MIDRLSAVLTIGVLAAVGCNNPTVGRRVAPLSSTSSAAEPVSILDSNYHESGIVVTTVSGKTRCLIGGPGTHETGEVDCQTDAPDLGGFPQAPSLVPGLPHANVAIVDATGQFTWFDGGEAHGSLIIEADDHQLASGRAYSAGGWTIHSTDTATVFTNDTTGRAMSVSADNTEVTAF</sequence>
<dbReference type="AlphaFoldDB" id="A0A1T3WNW8"/>
<accession>A0A1T3WNW8</accession>
<protein>
    <recommendedName>
        <fullName evidence="3">Lipoprotein LpqJ</fullName>
    </recommendedName>
</protein>
<name>A0A1T3WNW8_9MYCO</name>
<organism evidence="1 2">
    <name type="scientific">Mycolicibacterium diernhoferi</name>
    <dbReference type="NCBI Taxonomy" id="1801"/>
    <lineage>
        <taxon>Bacteria</taxon>
        <taxon>Bacillati</taxon>
        <taxon>Actinomycetota</taxon>
        <taxon>Actinomycetes</taxon>
        <taxon>Mycobacteriales</taxon>
        <taxon>Mycobacteriaceae</taxon>
        <taxon>Mycolicibacterium</taxon>
    </lineage>
</organism>
<proteinExistence type="predicted"/>
<evidence type="ECO:0008006" key="3">
    <source>
        <dbReference type="Google" id="ProtNLM"/>
    </source>
</evidence>
<dbReference type="PROSITE" id="PS51257">
    <property type="entry name" value="PROKAR_LIPOPROTEIN"/>
    <property type="match status" value="1"/>
</dbReference>
<dbReference type="Proteomes" id="UP000191039">
    <property type="component" value="Unassembled WGS sequence"/>
</dbReference>
<evidence type="ECO:0000313" key="2">
    <source>
        <dbReference type="Proteomes" id="UP000191039"/>
    </source>
</evidence>